<feature type="transmembrane region" description="Helical" evidence="6">
    <location>
        <begin position="379"/>
        <end position="403"/>
    </location>
</feature>
<dbReference type="FunFam" id="1.20.1250.20:FF:000013">
    <property type="entry name" value="MFS general substrate transporter"/>
    <property type="match status" value="1"/>
</dbReference>
<feature type="transmembrane region" description="Helical" evidence="6">
    <location>
        <begin position="448"/>
        <end position="468"/>
    </location>
</feature>
<dbReference type="VEuPathDB" id="FungiDB:PV10_01673"/>
<comment type="subcellular location">
    <subcellularLocation>
        <location evidence="1">Membrane</location>
        <topology evidence="1">Multi-pass membrane protein</topology>
    </subcellularLocation>
</comment>
<feature type="transmembrane region" description="Helical" evidence="6">
    <location>
        <begin position="94"/>
        <end position="115"/>
    </location>
</feature>
<dbReference type="AlphaFoldDB" id="A0A438N000"/>
<dbReference type="Proteomes" id="UP000288859">
    <property type="component" value="Unassembled WGS sequence"/>
</dbReference>
<evidence type="ECO:0000259" key="7">
    <source>
        <dbReference type="PROSITE" id="PS50850"/>
    </source>
</evidence>
<evidence type="ECO:0000256" key="1">
    <source>
        <dbReference type="ARBA" id="ARBA00004141"/>
    </source>
</evidence>
<dbReference type="SUPFAM" id="SSF103473">
    <property type="entry name" value="MFS general substrate transporter"/>
    <property type="match status" value="1"/>
</dbReference>
<feature type="transmembrane region" description="Helical" evidence="6">
    <location>
        <begin position="292"/>
        <end position="316"/>
    </location>
</feature>
<dbReference type="Gene3D" id="1.20.1250.20">
    <property type="entry name" value="MFS general substrate transporter like domains"/>
    <property type="match status" value="2"/>
</dbReference>
<dbReference type="PROSITE" id="PS50850">
    <property type="entry name" value="MFS"/>
    <property type="match status" value="1"/>
</dbReference>
<dbReference type="GO" id="GO:0016020">
    <property type="term" value="C:membrane"/>
    <property type="evidence" value="ECO:0007669"/>
    <property type="project" value="UniProtKB-SubCell"/>
</dbReference>
<feature type="transmembrane region" description="Helical" evidence="6">
    <location>
        <begin position="182"/>
        <end position="205"/>
    </location>
</feature>
<dbReference type="OrthoDB" id="2985014at2759"/>
<dbReference type="EMBL" id="NAJM01000032">
    <property type="protein sequence ID" value="RVX69030.1"/>
    <property type="molecule type" value="Genomic_DNA"/>
</dbReference>
<feature type="transmembrane region" description="Helical" evidence="6">
    <location>
        <begin position="415"/>
        <end position="436"/>
    </location>
</feature>
<dbReference type="PANTHER" id="PTHR43791">
    <property type="entry name" value="PERMEASE-RELATED"/>
    <property type="match status" value="1"/>
</dbReference>
<dbReference type="GO" id="GO:0022857">
    <property type="term" value="F:transmembrane transporter activity"/>
    <property type="evidence" value="ECO:0007669"/>
    <property type="project" value="InterPro"/>
</dbReference>
<feature type="transmembrane region" description="Helical" evidence="6">
    <location>
        <begin position="328"/>
        <end position="347"/>
    </location>
</feature>
<evidence type="ECO:0000256" key="5">
    <source>
        <dbReference type="ARBA" id="ARBA00023136"/>
    </source>
</evidence>
<dbReference type="Pfam" id="PF07690">
    <property type="entry name" value="MFS_1"/>
    <property type="match status" value="1"/>
</dbReference>
<name>A0A438N000_EXOME</name>
<keyword evidence="4 6" id="KW-1133">Transmembrane helix</keyword>
<proteinExistence type="predicted"/>
<sequence length="506" mass="55988">MQLCSDDLPVETSVRVESKYEAVLSGHATTDHHGQPTIGVNSAAEKALRRKIDRYVTINVFLIYLLCFIDRVNIGNARLAGFEADLNMKGWDFNTALCMFFVAYILFELPCTLLCKFIGPGWFLPGATCLFGVFTLSMSFVQSKGAAYAVRFLLGIAESGMVPGIAYYLSRWYRKHEIVFRISLYMVAGPLSGAFGGLLASGLLSLDHFGSLKRWRIIFAVEGIITIGIGLLTFFTVTDQPSTARWLNQDEKALAINRLKSERLATTELLDKWNRQKFLQGILSPVQISNMFVFMFVGISVQGLTVFLPTIIQTIYPEASVIRQQLHTVPPYAVGVGTVLLLPYISTRIHQRQIFLCITSPICLAGYAIFLGTSLDQAYARYGATFLIAGAAMPFGIFCNAQAAANAMSDSSRNAAIAVANFGGNVGGLIATWTYLPADAPEYRIGSGINLTTSAMIFLVASTTLIFMKWDNKRREKRDIDAELAGMSEEQIQDLEWRHPGFRWSI</sequence>
<organism evidence="8 9">
    <name type="scientific">Exophiala mesophila</name>
    <name type="common">Black yeast-like fungus</name>
    <dbReference type="NCBI Taxonomy" id="212818"/>
    <lineage>
        <taxon>Eukaryota</taxon>
        <taxon>Fungi</taxon>
        <taxon>Dikarya</taxon>
        <taxon>Ascomycota</taxon>
        <taxon>Pezizomycotina</taxon>
        <taxon>Eurotiomycetes</taxon>
        <taxon>Chaetothyriomycetidae</taxon>
        <taxon>Chaetothyriales</taxon>
        <taxon>Herpotrichiellaceae</taxon>
        <taxon>Exophiala</taxon>
    </lineage>
</organism>
<comment type="caution">
    <text evidence="8">The sequence shown here is derived from an EMBL/GenBank/DDBJ whole genome shotgun (WGS) entry which is preliminary data.</text>
</comment>
<dbReference type="FunFam" id="1.20.1250.20:FF:000018">
    <property type="entry name" value="MFS transporter permease"/>
    <property type="match status" value="1"/>
</dbReference>
<dbReference type="InterPro" id="IPR011701">
    <property type="entry name" value="MFS"/>
</dbReference>
<keyword evidence="2" id="KW-0813">Transport</keyword>
<feature type="transmembrane region" description="Helical" evidence="6">
    <location>
        <begin position="217"/>
        <end position="237"/>
    </location>
</feature>
<keyword evidence="3 6" id="KW-0812">Transmembrane</keyword>
<evidence type="ECO:0000313" key="9">
    <source>
        <dbReference type="Proteomes" id="UP000288859"/>
    </source>
</evidence>
<dbReference type="PANTHER" id="PTHR43791:SF48">
    <property type="entry name" value="TRANSPORTER, PUTATIVE (AFU_ORTHOLOGUE AFUA_4G01000)-RELATED"/>
    <property type="match status" value="1"/>
</dbReference>
<reference evidence="8 9" key="1">
    <citation type="submission" date="2017-03" db="EMBL/GenBank/DDBJ databases">
        <title>Genomes of endolithic fungi from Antarctica.</title>
        <authorList>
            <person name="Coleine C."/>
            <person name="Masonjones S."/>
            <person name="Stajich J.E."/>
        </authorList>
    </citation>
    <scope>NUCLEOTIDE SEQUENCE [LARGE SCALE GENOMIC DNA]</scope>
    <source>
        <strain evidence="8 9">CCFEE 6314</strain>
    </source>
</reference>
<evidence type="ECO:0000256" key="2">
    <source>
        <dbReference type="ARBA" id="ARBA00022448"/>
    </source>
</evidence>
<evidence type="ECO:0000256" key="4">
    <source>
        <dbReference type="ARBA" id="ARBA00022989"/>
    </source>
</evidence>
<feature type="transmembrane region" description="Helical" evidence="6">
    <location>
        <begin position="55"/>
        <end position="74"/>
    </location>
</feature>
<accession>A0A438N000</accession>
<evidence type="ECO:0000313" key="8">
    <source>
        <dbReference type="EMBL" id="RVX69030.1"/>
    </source>
</evidence>
<feature type="transmembrane region" description="Helical" evidence="6">
    <location>
        <begin position="148"/>
        <end position="170"/>
    </location>
</feature>
<feature type="transmembrane region" description="Helical" evidence="6">
    <location>
        <begin position="122"/>
        <end position="142"/>
    </location>
</feature>
<evidence type="ECO:0000256" key="6">
    <source>
        <dbReference type="SAM" id="Phobius"/>
    </source>
</evidence>
<dbReference type="InterPro" id="IPR036259">
    <property type="entry name" value="MFS_trans_sf"/>
</dbReference>
<keyword evidence="5 6" id="KW-0472">Membrane</keyword>
<gene>
    <name evidence="8" type="ORF">B0A52_06743</name>
</gene>
<evidence type="ECO:0000256" key="3">
    <source>
        <dbReference type="ARBA" id="ARBA00022692"/>
    </source>
</evidence>
<dbReference type="InterPro" id="IPR020846">
    <property type="entry name" value="MFS_dom"/>
</dbReference>
<feature type="domain" description="Major facilitator superfamily (MFS) profile" evidence="7">
    <location>
        <begin position="56"/>
        <end position="473"/>
    </location>
</feature>
<feature type="transmembrane region" description="Helical" evidence="6">
    <location>
        <begin position="354"/>
        <end position="373"/>
    </location>
</feature>
<protein>
    <recommendedName>
        <fullName evidence="7">Major facilitator superfamily (MFS) profile domain-containing protein</fullName>
    </recommendedName>
</protein>